<dbReference type="PANTHER" id="PTHR46270">
    <property type="entry name" value="ARMADILLO-TYPE FOLD-RELATED"/>
    <property type="match status" value="1"/>
</dbReference>
<dbReference type="InterPro" id="IPR002182">
    <property type="entry name" value="NB-ARC"/>
</dbReference>
<dbReference type="AlphaFoldDB" id="A0AB34IQC4"/>
<dbReference type="Gene3D" id="3.40.50.300">
    <property type="entry name" value="P-loop containing nucleotide triphosphate hydrolases"/>
    <property type="match status" value="1"/>
</dbReference>
<dbReference type="Pfam" id="PF13676">
    <property type="entry name" value="TIR_2"/>
    <property type="match status" value="1"/>
</dbReference>
<dbReference type="Pfam" id="PF00931">
    <property type="entry name" value="NB-ARC"/>
    <property type="match status" value="1"/>
</dbReference>
<dbReference type="SUPFAM" id="SSF52540">
    <property type="entry name" value="P-loop containing nucleoside triphosphate hydrolases"/>
    <property type="match status" value="1"/>
</dbReference>
<dbReference type="PRINTS" id="PR00364">
    <property type="entry name" value="DISEASERSIST"/>
</dbReference>
<dbReference type="InterPro" id="IPR035897">
    <property type="entry name" value="Toll_tir_struct_dom_sf"/>
</dbReference>
<proteinExistence type="predicted"/>
<organism evidence="4 5">
    <name type="scientific">Prymnesium parvum</name>
    <name type="common">Toxic golden alga</name>
    <dbReference type="NCBI Taxonomy" id="97485"/>
    <lineage>
        <taxon>Eukaryota</taxon>
        <taxon>Haptista</taxon>
        <taxon>Haptophyta</taxon>
        <taxon>Prymnesiophyceae</taxon>
        <taxon>Prymnesiales</taxon>
        <taxon>Prymnesiaceae</taxon>
        <taxon>Prymnesium</taxon>
    </lineage>
</organism>
<dbReference type="Proteomes" id="UP001515480">
    <property type="component" value="Unassembled WGS sequence"/>
</dbReference>
<dbReference type="GO" id="GO:0043531">
    <property type="term" value="F:ADP binding"/>
    <property type="evidence" value="ECO:0007669"/>
    <property type="project" value="InterPro"/>
</dbReference>
<dbReference type="InterPro" id="IPR027417">
    <property type="entry name" value="P-loop_NTPase"/>
</dbReference>
<evidence type="ECO:0000259" key="2">
    <source>
        <dbReference type="Pfam" id="PF00931"/>
    </source>
</evidence>
<accession>A0AB34IQC4</accession>
<keyword evidence="5" id="KW-1185">Reference proteome</keyword>
<name>A0AB34IQC4_PRYPA</name>
<feature type="domain" description="NB-ARC" evidence="2">
    <location>
        <begin position="318"/>
        <end position="438"/>
    </location>
</feature>
<dbReference type="SUPFAM" id="SSF52200">
    <property type="entry name" value="Toll/Interleukin receptor TIR domain"/>
    <property type="match status" value="1"/>
</dbReference>
<dbReference type="GO" id="GO:0007165">
    <property type="term" value="P:signal transduction"/>
    <property type="evidence" value="ECO:0007669"/>
    <property type="project" value="InterPro"/>
</dbReference>
<feature type="region of interest" description="Disordered" evidence="1">
    <location>
        <begin position="677"/>
        <end position="702"/>
    </location>
</feature>
<dbReference type="PANTHER" id="PTHR46270:SF2">
    <property type="entry name" value="TIR DOMAIN-CONTAINING PROTEIN"/>
    <property type="match status" value="1"/>
</dbReference>
<feature type="domain" description="TIR" evidence="3">
    <location>
        <begin position="56"/>
        <end position="185"/>
    </location>
</feature>
<evidence type="ECO:0000259" key="3">
    <source>
        <dbReference type="Pfam" id="PF13676"/>
    </source>
</evidence>
<gene>
    <name evidence="4" type="ORF">AB1Y20_012109</name>
</gene>
<protein>
    <recommendedName>
        <fullName evidence="6">TIR domain-containing protein</fullName>
    </recommendedName>
</protein>
<evidence type="ECO:0000313" key="4">
    <source>
        <dbReference type="EMBL" id="KAL1503634.1"/>
    </source>
</evidence>
<evidence type="ECO:0008006" key="6">
    <source>
        <dbReference type="Google" id="ProtNLM"/>
    </source>
</evidence>
<reference evidence="4 5" key="1">
    <citation type="journal article" date="2024" name="Science">
        <title>Giant polyketide synthase enzymes in the biosynthesis of giant marine polyether toxins.</title>
        <authorList>
            <person name="Fallon T.R."/>
            <person name="Shende V.V."/>
            <person name="Wierzbicki I.H."/>
            <person name="Pendleton A.L."/>
            <person name="Watervoot N.F."/>
            <person name="Auber R.P."/>
            <person name="Gonzalez D.J."/>
            <person name="Wisecaver J.H."/>
            <person name="Moore B.S."/>
        </authorList>
    </citation>
    <scope>NUCLEOTIDE SEQUENCE [LARGE SCALE GENOMIC DNA]</scope>
    <source>
        <strain evidence="4 5">12B1</strain>
    </source>
</reference>
<dbReference type="EMBL" id="JBGBPQ010000021">
    <property type="protein sequence ID" value="KAL1503634.1"/>
    <property type="molecule type" value="Genomic_DNA"/>
</dbReference>
<feature type="region of interest" description="Disordered" evidence="1">
    <location>
        <begin position="191"/>
        <end position="239"/>
    </location>
</feature>
<evidence type="ECO:0000256" key="1">
    <source>
        <dbReference type="SAM" id="MobiDB-lite"/>
    </source>
</evidence>
<evidence type="ECO:0000313" key="5">
    <source>
        <dbReference type="Proteomes" id="UP001515480"/>
    </source>
</evidence>
<dbReference type="Gene3D" id="3.40.50.10140">
    <property type="entry name" value="Toll/interleukin-1 receptor homology (TIR) domain"/>
    <property type="match status" value="1"/>
</dbReference>
<feature type="compositionally biased region" description="Polar residues" evidence="1">
    <location>
        <begin position="214"/>
        <end position="230"/>
    </location>
</feature>
<dbReference type="InterPro" id="IPR000157">
    <property type="entry name" value="TIR_dom"/>
</dbReference>
<sequence length="865" mass="91284">MGACCSQSAAAADDETHLSANEVLLVGPPRQQAESCDCERFQCFLAHDWGLDEESRSNHERVSRVKKLLDERGVRAWFDEEQLRGDINGQMADGIDRSHAVVVFITRRYMIKVSGKGPNGMNDNCKFEFDYALRRKGVERMIPVVMERCCLDTSSWRGAVGGKLGGTLYVNLTSDEGLETGVDHLVREVLAVSRRKPRPPRGQSDSGAAASPHGSPTPSAAPSRHASLSNAEDEWTPRGAAAGKSGALVLASVPAEVAEVRRRCVRRGVAALPPLAQLPDTMLERPQLVDLLTTRLLDLSAASKRPPDAHDLKSGQQSHATVLEGIGGVGKSVLLASLARDIKLRAAFKRICCVSVGQSPDLLGVQSSLHRQLALKPLPDRCASDVNLALEALRIAARGTRTLLLLDDVWDKAHVGLLSFIDAHSHGSALLVATRIRGLLPGAVEVVCPTLSDADALALLLGAADVPHLLSSPPAAALEVVELCDRLPLALEVAGGMIRELADSWEEELPPLLRYELSLPAFEQRIVGASMNLVDPACREGAEALLCTLAAFPAATTIPTSVIDAVASLAVSQSGADLSASAPPPLHRNTSGRLRGISCRAAAADGGARRLVRRWLLQLLRVSLLRGSIEAGIAAHGLAHDLFALRADTPAGALHTTQRAVAALLLDAFDALPDDAPPPSARLSLSAPSPASPAPPAARRALSEASAGGGAALAGYVCSTLHHHLAAALDEPALAHAERLADDALWMRAACHAHDAIRAEAAAAVGGGAVERAARRCEREGRWREAAELMYTASVEAEGGGAAQLQRAARACRRVDPPTAASRALEARVLGALLRGGSLADDTERQSLAERISELSEPSSTADRS</sequence>
<comment type="caution">
    <text evidence="4">The sequence shown here is derived from an EMBL/GenBank/DDBJ whole genome shotgun (WGS) entry which is preliminary data.</text>
</comment>